<dbReference type="PANTHER" id="PTHR33284">
    <property type="entry name" value="RIBOSOMAL PROTEIN L25/GLN-TRNA SYNTHETASE, ANTI-CODON-BINDING DOMAIN-CONTAINING PROTEIN"/>
    <property type="match status" value="1"/>
</dbReference>
<keyword evidence="4 5" id="KW-0687">Ribonucleoprotein</keyword>
<comment type="similarity">
    <text evidence="5">Belongs to the bacterial ribosomal protein bL25 family. CTC subfamily.</text>
</comment>
<feature type="compositionally biased region" description="Acidic residues" evidence="6">
    <location>
        <begin position="185"/>
        <end position="198"/>
    </location>
</feature>
<evidence type="ECO:0000259" key="7">
    <source>
        <dbReference type="Pfam" id="PF01386"/>
    </source>
</evidence>
<sequence>MADATLAAELRTEFGKGAARRIRRADRIPAVLYGHGRDPIHITLEGHATMMALKTSNALLEIVSSDGSKNQLAIPREVQINPVNRHIEHVDLFVVVRGEKIEVEVPVHMVGEPAYGTMISVDNQSIRVLAEATTIPEQIEVSMEGRKPGDHVYAGDVSLPAGVELIDDPEFLLINVSAQLSEAQLEAELESEAVDEDVAASTGAEPDAADGESE</sequence>
<dbReference type="HAMAP" id="MF_01334">
    <property type="entry name" value="Ribosomal_bL25_CTC"/>
    <property type="match status" value="1"/>
</dbReference>
<keyword evidence="2 5" id="KW-0694">RNA-binding</keyword>
<dbReference type="Pfam" id="PF01386">
    <property type="entry name" value="Ribosomal_L25p"/>
    <property type="match status" value="1"/>
</dbReference>
<dbReference type="CDD" id="cd00495">
    <property type="entry name" value="Ribosomal_L25_TL5_CTC"/>
    <property type="match status" value="1"/>
</dbReference>
<dbReference type="RefSeq" id="WP_236866632.1">
    <property type="nucleotide sequence ID" value="NZ_BAABAZ010000007.1"/>
</dbReference>
<organism evidence="9 10">
    <name type="scientific">Brevibacterium daeguense</name>
    <dbReference type="NCBI Taxonomy" id="909936"/>
    <lineage>
        <taxon>Bacteria</taxon>
        <taxon>Bacillati</taxon>
        <taxon>Actinomycetota</taxon>
        <taxon>Actinomycetes</taxon>
        <taxon>Micrococcales</taxon>
        <taxon>Brevibacteriaceae</taxon>
        <taxon>Brevibacterium</taxon>
    </lineage>
</organism>
<comment type="subunit">
    <text evidence="5">Part of the 50S ribosomal subunit; part of the 5S rRNA/L5/L18/L25 subcomplex. Contacts the 5S rRNA. Binds to the 5S rRNA independently of L5 and L18.</text>
</comment>
<evidence type="ECO:0000256" key="6">
    <source>
        <dbReference type="SAM" id="MobiDB-lite"/>
    </source>
</evidence>
<dbReference type="NCBIfam" id="NF004131">
    <property type="entry name" value="PRK05618.2-1"/>
    <property type="match status" value="1"/>
</dbReference>
<evidence type="ECO:0000259" key="8">
    <source>
        <dbReference type="Pfam" id="PF14693"/>
    </source>
</evidence>
<comment type="function">
    <text evidence="5">This is one of the proteins that binds to the 5S RNA in the ribosome where it forms part of the central protuberance.</text>
</comment>
<dbReference type="InterPro" id="IPR020056">
    <property type="entry name" value="Rbsml_bL25/Gln-tRNA_synth_N"/>
</dbReference>
<dbReference type="Gene3D" id="2.170.120.20">
    <property type="entry name" value="Ribosomal protein L25, beta domain"/>
    <property type="match status" value="1"/>
</dbReference>
<dbReference type="InterPro" id="IPR011035">
    <property type="entry name" value="Ribosomal_bL25/Gln-tRNA_synth"/>
</dbReference>
<keyword evidence="1 5" id="KW-0699">rRNA-binding</keyword>
<evidence type="ECO:0000256" key="5">
    <source>
        <dbReference type="HAMAP-Rule" id="MF_01334"/>
    </source>
</evidence>
<name>A0ABP8EM96_9MICO</name>
<gene>
    <name evidence="5" type="primary">rplY</name>
    <name evidence="5" type="synonym">ctc</name>
    <name evidence="9" type="ORF">GCM10022261_25900</name>
</gene>
<evidence type="ECO:0000256" key="3">
    <source>
        <dbReference type="ARBA" id="ARBA00022980"/>
    </source>
</evidence>
<dbReference type="InterPro" id="IPR029751">
    <property type="entry name" value="Ribosomal_L25_dom"/>
</dbReference>
<dbReference type="PANTHER" id="PTHR33284:SF1">
    <property type="entry name" value="RIBOSOMAL PROTEIN L25_GLN-TRNA SYNTHETASE, ANTI-CODON-BINDING DOMAIN-CONTAINING PROTEIN"/>
    <property type="match status" value="1"/>
</dbReference>
<comment type="caution">
    <text evidence="9">The sequence shown here is derived from an EMBL/GenBank/DDBJ whole genome shotgun (WGS) entry which is preliminary data.</text>
</comment>
<proteinExistence type="inferred from homology"/>
<evidence type="ECO:0000256" key="1">
    <source>
        <dbReference type="ARBA" id="ARBA00022730"/>
    </source>
</evidence>
<dbReference type="SUPFAM" id="SSF50715">
    <property type="entry name" value="Ribosomal protein L25-like"/>
    <property type="match status" value="1"/>
</dbReference>
<dbReference type="GO" id="GO:0005840">
    <property type="term" value="C:ribosome"/>
    <property type="evidence" value="ECO:0007669"/>
    <property type="project" value="UniProtKB-KW"/>
</dbReference>
<dbReference type="NCBIfam" id="TIGR00731">
    <property type="entry name" value="bL25_bact_ctc"/>
    <property type="match status" value="1"/>
</dbReference>
<evidence type="ECO:0000256" key="4">
    <source>
        <dbReference type="ARBA" id="ARBA00023274"/>
    </source>
</evidence>
<keyword evidence="10" id="KW-1185">Reference proteome</keyword>
<evidence type="ECO:0000313" key="9">
    <source>
        <dbReference type="EMBL" id="GAA4285059.1"/>
    </source>
</evidence>
<dbReference type="InterPro" id="IPR020057">
    <property type="entry name" value="Ribosomal_bL25_b-dom"/>
</dbReference>
<accession>A0ABP8EM96</accession>
<protein>
    <recommendedName>
        <fullName evidence="5">Large ribosomal subunit protein bL25</fullName>
    </recommendedName>
    <alternativeName>
        <fullName evidence="5">General stress protein CTC</fullName>
    </alternativeName>
</protein>
<evidence type="ECO:0000256" key="2">
    <source>
        <dbReference type="ARBA" id="ARBA00022884"/>
    </source>
</evidence>
<dbReference type="InterPro" id="IPR001021">
    <property type="entry name" value="Ribosomal_bL25_long"/>
</dbReference>
<feature type="domain" description="Large ribosomal subunit protein bL25 beta" evidence="8">
    <location>
        <begin position="100"/>
        <end position="178"/>
    </location>
</feature>
<keyword evidence="3 5" id="KW-0689">Ribosomal protein</keyword>
<dbReference type="InterPro" id="IPR020930">
    <property type="entry name" value="Ribosomal_uL5_bac-type"/>
</dbReference>
<dbReference type="Pfam" id="PF14693">
    <property type="entry name" value="Ribosomal_TL5_C"/>
    <property type="match status" value="1"/>
</dbReference>
<dbReference type="InterPro" id="IPR037121">
    <property type="entry name" value="Ribosomal_bL25_C"/>
</dbReference>
<reference evidence="10" key="1">
    <citation type="journal article" date="2019" name="Int. J. Syst. Evol. Microbiol.">
        <title>The Global Catalogue of Microorganisms (GCM) 10K type strain sequencing project: providing services to taxonomists for standard genome sequencing and annotation.</title>
        <authorList>
            <consortium name="The Broad Institute Genomics Platform"/>
            <consortium name="The Broad Institute Genome Sequencing Center for Infectious Disease"/>
            <person name="Wu L."/>
            <person name="Ma J."/>
        </authorList>
    </citation>
    <scope>NUCLEOTIDE SEQUENCE [LARGE SCALE GENOMIC DNA]</scope>
    <source>
        <strain evidence="10">JCM 17458</strain>
    </source>
</reference>
<dbReference type="Proteomes" id="UP001501586">
    <property type="component" value="Unassembled WGS sequence"/>
</dbReference>
<feature type="domain" description="Large ribosomal subunit protein bL25 L25" evidence="7">
    <location>
        <begin position="6"/>
        <end position="92"/>
    </location>
</feature>
<dbReference type="EMBL" id="BAABAZ010000007">
    <property type="protein sequence ID" value="GAA4285059.1"/>
    <property type="molecule type" value="Genomic_DNA"/>
</dbReference>
<feature type="region of interest" description="Disordered" evidence="6">
    <location>
        <begin position="185"/>
        <end position="214"/>
    </location>
</feature>
<dbReference type="Gene3D" id="2.40.240.10">
    <property type="entry name" value="Ribosomal Protein L25, Chain P"/>
    <property type="match status" value="1"/>
</dbReference>
<evidence type="ECO:0000313" key="10">
    <source>
        <dbReference type="Proteomes" id="UP001501586"/>
    </source>
</evidence>